<sequence>MRRARPWRRRGRCRAAERGSGDRECGILLAVDNRAPRACEGLLRRRLRGGWRRGRQACRNGTEATPGWGCARRKTGGGADSGCWAYCMGRRWAGAVGGVRRRGWGSRTRQGAPGAGCTSPRDASGVARGAGGGSTQGGCAGGETAYRSEQRDHGGEAAQLQQARAMADRSMRGLWMRLGEGLSRQRWQCTCMRGAIGGPSCSGAELCRGRALSAGGWRGGRDRADDRGCSRGRARSGTQSHSVVVLAVGEGAVAGMLTGRGRATTGDEPRSKAKTRSKPRTRQKARTRRTSG</sequence>
<protein>
    <submittedName>
        <fullName evidence="2">Uncharacterized protein</fullName>
    </submittedName>
</protein>
<accession>A0ABX8TVA4</accession>
<feature type="region of interest" description="Disordered" evidence="1">
    <location>
        <begin position="256"/>
        <end position="292"/>
    </location>
</feature>
<proteinExistence type="predicted"/>
<feature type="compositionally biased region" description="Basic residues" evidence="1">
    <location>
        <begin position="272"/>
        <end position="292"/>
    </location>
</feature>
<keyword evidence="3" id="KW-1185">Reference proteome</keyword>
<feature type="compositionally biased region" description="Basic and acidic residues" evidence="1">
    <location>
        <begin position="219"/>
        <end position="229"/>
    </location>
</feature>
<feature type="region of interest" description="Disordered" evidence="1">
    <location>
        <begin position="102"/>
        <end position="156"/>
    </location>
</feature>
<evidence type="ECO:0000313" key="2">
    <source>
        <dbReference type="EMBL" id="QYC39396.1"/>
    </source>
</evidence>
<feature type="region of interest" description="Disordered" evidence="1">
    <location>
        <begin position="215"/>
        <end position="240"/>
    </location>
</feature>
<reference evidence="2 3" key="1">
    <citation type="journal article" date="2021" name="ACS Chem. Biol.">
        <title>Genomic-Led Discovery of a Novel Glycopeptide Antibiotic by Nonomuraea coxensis DSM 45129.</title>
        <authorList>
            <person name="Yushchuk O."/>
            <person name="Vior N.M."/>
            <person name="Andreo-Vidal A."/>
            <person name="Berini F."/>
            <person name="Ruckert C."/>
            <person name="Busche T."/>
            <person name="Binda E."/>
            <person name="Kalinowski J."/>
            <person name="Truman A.W."/>
            <person name="Marinelli F."/>
        </authorList>
    </citation>
    <scope>NUCLEOTIDE SEQUENCE [LARGE SCALE GENOMIC DNA]</scope>
    <source>
        <strain evidence="2 3">DSM 45129</strain>
    </source>
</reference>
<feature type="compositionally biased region" description="Gly residues" evidence="1">
    <location>
        <begin position="128"/>
        <end position="141"/>
    </location>
</feature>
<organism evidence="2 3">
    <name type="scientific">Nonomuraea coxensis DSM 45129</name>
    <dbReference type="NCBI Taxonomy" id="1122611"/>
    <lineage>
        <taxon>Bacteria</taxon>
        <taxon>Bacillati</taxon>
        <taxon>Actinomycetota</taxon>
        <taxon>Actinomycetes</taxon>
        <taxon>Streptosporangiales</taxon>
        <taxon>Streptosporangiaceae</taxon>
        <taxon>Nonomuraea</taxon>
    </lineage>
</organism>
<feature type="compositionally biased region" description="Basic and acidic residues" evidence="1">
    <location>
        <begin position="146"/>
        <end position="155"/>
    </location>
</feature>
<dbReference type="EMBL" id="CP068985">
    <property type="protein sequence ID" value="QYC39396.1"/>
    <property type="molecule type" value="Genomic_DNA"/>
</dbReference>
<dbReference type="Proteomes" id="UP000824681">
    <property type="component" value="Chromosome"/>
</dbReference>
<evidence type="ECO:0000313" key="3">
    <source>
        <dbReference type="Proteomes" id="UP000824681"/>
    </source>
</evidence>
<name>A0ABX8TVA4_9ACTN</name>
<evidence type="ECO:0000256" key="1">
    <source>
        <dbReference type="SAM" id="MobiDB-lite"/>
    </source>
</evidence>
<gene>
    <name evidence="2" type="ORF">Nocox_08860</name>
</gene>